<gene>
    <name evidence="2" type="ORF">BpHYR1_042014</name>
</gene>
<evidence type="ECO:0000313" key="2">
    <source>
        <dbReference type="EMBL" id="RMZ94866.1"/>
    </source>
</evidence>
<feature type="compositionally biased region" description="Basic and acidic residues" evidence="1">
    <location>
        <begin position="14"/>
        <end position="25"/>
    </location>
</feature>
<dbReference type="AlphaFoldDB" id="A0A3M7P704"/>
<sequence>MFSNEQYKSMPKHLSGDKTEPRSHSELPTALSPCSSDHSTPTISSITSNPLLNQHKQGDYHQIVAPKPFKKTYPTSNQTEDMNTESLIEKRKNQLNLILNWTLSANTVIAEIISPDSSKSTSIDDLAIENNQAESSSLSPISDQKNSLDSLSEIALDASKD</sequence>
<feature type="region of interest" description="Disordered" evidence="1">
    <location>
        <begin position="1"/>
        <end position="83"/>
    </location>
</feature>
<keyword evidence="3" id="KW-1185">Reference proteome</keyword>
<reference evidence="2 3" key="1">
    <citation type="journal article" date="2018" name="Sci. Rep.">
        <title>Genomic signatures of local adaptation to the degree of environmental predictability in rotifers.</title>
        <authorList>
            <person name="Franch-Gras L."/>
            <person name="Hahn C."/>
            <person name="Garcia-Roger E.M."/>
            <person name="Carmona M.J."/>
            <person name="Serra M."/>
            <person name="Gomez A."/>
        </authorList>
    </citation>
    <scope>NUCLEOTIDE SEQUENCE [LARGE SCALE GENOMIC DNA]</scope>
    <source>
        <strain evidence="2">HYR1</strain>
    </source>
</reference>
<organism evidence="2 3">
    <name type="scientific">Brachionus plicatilis</name>
    <name type="common">Marine rotifer</name>
    <name type="synonym">Brachionus muelleri</name>
    <dbReference type="NCBI Taxonomy" id="10195"/>
    <lineage>
        <taxon>Eukaryota</taxon>
        <taxon>Metazoa</taxon>
        <taxon>Spiralia</taxon>
        <taxon>Gnathifera</taxon>
        <taxon>Rotifera</taxon>
        <taxon>Eurotatoria</taxon>
        <taxon>Monogononta</taxon>
        <taxon>Pseudotrocha</taxon>
        <taxon>Ploima</taxon>
        <taxon>Brachionidae</taxon>
        <taxon>Brachionus</taxon>
    </lineage>
</organism>
<evidence type="ECO:0000313" key="3">
    <source>
        <dbReference type="Proteomes" id="UP000276133"/>
    </source>
</evidence>
<feature type="compositionally biased region" description="Low complexity" evidence="1">
    <location>
        <begin position="35"/>
        <end position="48"/>
    </location>
</feature>
<feature type="compositionally biased region" description="Polar residues" evidence="1">
    <location>
        <begin position="73"/>
        <end position="83"/>
    </location>
</feature>
<name>A0A3M7P704_BRAPC</name>
<evidence type="ECO:0000256" key="1">
    <source>
        <dbReference type="SAM" id="MobiDB-lite"/>
    </source>
</evidence>
<accession>A0A3M7P704</accession>
<proteinExistence type="predicted"/>
<comment type="caution">
    <text evidence="2">The sequence shown here is derived from an EMBL/GenBank/DDBJ whole genome shotgun (WGS) entry which is preliminary data.</text>
</comment>
<dbReference type="Proteomes" id="UP000276133">
    <property type="component" value="Unassembled WGS sequence"/>
</dbReference>
<protein>
    <submittedName>
        <fullName evidence="2">Uncharacterized protein</fullName>
    </submittedName>
</protein>
<dbReference type="EMBL" id="REGN01012766">
    <property type="protein sequence ID" value="RMZ94866.1"/>
    <property type="molecule type" value="Genomic_DNA"/>
</dbReference>